<dbReference type="EMBL" id="NWSH01000054">
    <property type="protein sequence ID" value="PCG80159.1"/>
    <property type="molecule type" value="Genomic_DNA"/>
</dbReference>
<accession>A0A2A4K7W1</accession>
<evidence type="ECO:0000313" key="3">
    <source>
        <dbReference type="EMBL" id="PCG80161.1"/>
    </source>
</evidence>
<feature type="transmembrane region" description="Helical" evidence="1">
    <location>
        <begin position="104"/>
        <end position="126"/>
    </location>
</feature>
<organism evidence="2">
    <name type="scientific">Heliothis virescens</name>
    <name type="common">Tobacco budworm moth</name>
    <dbReference type="NCBI Taxonomy" id="7102"/>
    <lineage>
        <taxon>Eukaryota</taxon>
        <taxon>Metazoa</taxon>
        <taxon>Ecdysozoa</taxon>
        <taxon>Arthropoda</taxon>
        <taxon>Hexapoda</taxon>
        <taxon>Insecta</taxon>
        <taxon>Pterygota</taxon>
        <taxon>Neoptera</taxon>
        <taxon>Endopterygota</taxon>
        <taxon>Lepidoptera</taxon>
        <taxon>Glossata</taxon>
        <taxon>Ditrysia</taxon>
        <taxon>Noctuoidea</taxon>
        <taxon>Noctuidae</taxon>
        <taxon>Heliothinae</taxon>
        <taxon>Heliothis</taxon>
    </lineage>
</organism>
<dbReference type="STRING" id="7102.A0A2A4K7W1"/>
<evidence type="ECO:0000256" key="1">
    <source>
        <dbReference type="SAM" id="Phobius"/>
    </source>
</evidence>
<evidence type="ECO:0008006" key="4">
    <source>
        <dbReference type="Google" id="ProtNLM"/>
    </source>
</evidence>
<protein>
    <recommendedName>
        <fullName evidence="4">Transmembrane protein 186</fullName>
    </recommendedName>
</protein>
<dbReference type="AlphaFoldDB" id="A0A2A4K7W1"/>
<evidence type="ECO:0000313" key="2">
    <source>
        <dbReference type="EMBL" id="PCG80159.1"/>
    </source>
</evidence>
<keyword evidence="1" id="KW-0812">Transmembrane</keyword>
<keyword evidence="1" id="KW-0472">Membrane</keyword>
<dbReference type="EMBL" id="NWSH01000054">
    <property type="protein sequence ID" value="PCG80161.1"/>
    <property type="molecule type" value="Genomic_DNA"/>
</dbReference>
<reference evidence="2" key="1">
    <citation type="submission" date="2017-09" db="EMBL/GenBank/DDBJ databases">
        <title>Contemporary evolution of a Lepidopteran species, Heliothis virescens, in response to modern agricultural practices.</title>
        <authorList>
            <person name="Fritz M.L."/>
            <person name="Deyonke A.M."/>
            <person name="Papanicolaou A."/>
            <person name="Micinski S."/>
            <person name="Westbrook J."/>
            <person name="Gould F."/>
        </authorList>
    </citation>
    <scope>NUCLEOTIDE SEQUENCE [LARGE SCALE GENOMIC DNA]</scope>
    <source>
        <strain evidence="2">HvINT-</strain>
        <tissue evidence="2">Whole body</tissue>
    </source>
</reference>
<gene>
    <name evidence="2" type="ORF">B5V51_10862</name>
    <name evidence="3" type="ORF">B5V51_10864</name>
</gene>
<comment type="caution">
    <text evidence="2">The sequence shown here is derived from an EMBL/GenBank/DDBJ whole genome shotgun (WGS) entry which is preliminary data.</text>
</comment>
<keyword evidence="1" id="KW-1133">Transmembrane helix</keyword>
<name>A0A2A4K7W1_HELVI</name>
<sequence length="217" mass="25170">MNCLRLLRLAQRQQFQVLRATSVRCLSNHPIRFMETQNMWREKDGVSKRWQLIYKAPMDTAIKYASTYLTLSTAMVAASSMYYGAFVFELADLSKPVVVGDDVIIANTAVECFIYLGAFIALNIAVKTLVSKYVLRLYQDGDEYLAIFRGHFFNTISTHKFHLRDFKKLSPTFVVSWGDARFDLGNKHGILLENYFKTPEHFHYLLEKKNVDRPDFD</sequence>
<feature type="transmembrane region" description="Helical" evidence="1">
    <location>
        <begin position="65"/>
        <end position="84"/>
    </location>
</feature>
<proteinExistence type="predicted"/>